<comment type="caution">
    <text evidence="2">The sequence shown here is derived from an EMBL/GenBank/DDBJ whole genome shotgun (WGS) entry which is preliminary data.</text>
</comment>
<reference evidence="2 3" key="1">
    <citation type="journal article" date="2024" name="J Genomics">
        <title>Draft genome sequencing and assembly of Favolaschia claudopus CIRM-BRFM 2984 isolated from oak limbs.</title>
        <authorList>
            <person name="Navarro D."/>
            <person name="Drula E."/>
            <person name="Chaduli D."/>
            <person name="Cazenave R."/>
            <person name="Ahrendt S."/>
            <person name="Wang J."/>
            <person name="Lipzen A."/>
            <person name="Daum C."/>
            <person name="Barry K."/>
            <person name="Grigoriev I.V."/>
            <person name="Favel A."/>
            <person name="Rosso M.N."/>
            <person name="Martin F."/>
        </authorList>
    </citation>
    <scope>NUCLEOTIDE SEQUENCE [LARGE SCALE GENOMIC DNA]</scope>
    <source>
        <strain evidence="2 3">CIRM-BRFM 2984</strain>
    </source>
</reference>
<dbReference type="Proteomes" id="UP001362999">
    <property type="component" value="Unassembled WGS sequence"/>
</dbReference>
<keyword evidence="3" id="KW-1185">Reference proteome</keyword>
<evidence type="ECO:0000313" key="3">
    <source>
        <dbReference type="Proteomes" id="UP001362999"/>
    </source>
</evidence>
<evidence type="ECO:0000313" key="2">
    <source>
        <dbReference type="EMBL" id="KAK7046766.1"/>
    </source>
</evidence>
<gene>
    <name evidence="2" type="ORF">R3P38DRAFT_2875736</name>
</gene>
<dbReference type="EMBL" id="JAWWNJ010000010">
    <property type="protein sequence ID" value="KAK7046766.1"/>
    <property type="molecule type" value="Genomic_DNA"/>
</dbReference>
<dbReference type="InterPro" id="IPR032710">
    <property type="entry name" value="NTF2-like_dom_sf"/>
</dbReference>
<dbReference type="Pfam" id="PF13577">
    <property type="entry name" value="SnoaL_4"/>
    <property type="match status" value="1"/>
</dbReference>
<organism evidence="2 3">
    <name type="scientific">Favolaschia claudopus</name>
    <dbReference type="NCBI Taxonomy" id="2862362"/>
    <lineage>
        <taxon>Eukaryota</taxon>
        <taxon>Fungi</taxon>
        <taxon>Dikarya</taxon>
        <taxon>Basidiomycota</taxon>
        <taxon>Agaricomycotina</taxon>
        <taxon>Agaricomycetes</taxon>
        <taxon>Agaricomycetidae</taxon>
        <taxon>Agaricales</taxon>
        <taxon>Marasmiineae</taxon>
        <taxon>Mycenaceae</taxon>
        <taxon>Favolaschia</taxon>
    </lineage>
</organism>
<dbReference type="Gene3D" id="3.10.450.50">
    <property type="match status" value="1"/>
</dbReference>
<sequence>MASYTVADYLLDRVQIEETVTRLLWYADRKEWDKISSVFAENIVIDYTNLFGGEPVSTTGTDQAKAWKDMVNYLDATQHVASGLLMDLPQPSADHDSVQRPTEVKFTCNVFASHVKTTARGGPLLDIGGRYNIKAIRLTEALAGNPWRIQSLKAYGVPLSVTSDCLLLNRSFDSHFL</sequence>
<evidence type="ECO:0000259" key="1">
    <source>
        <dbReference type="Pfam" id="PF13577"/>
    </source>
</evidence>
<protein>
    <recommendedName>
        <fullName evidence="1">SnoaL-like domain-containing protein</fullName>
    </recommendedName>
</protein>
<dbReference type="InterPro" id="IPR037401">
    <property type="entry name" value="SnoaL-like"/>
</dbReference>
<feature type="domain" description="SnoaL-like" evidence="1">
    <location>
        <begin position="9"/>
        <end position="152"/>
    </location>
</feature>
<proteinExistence type="predicted"/>
<accession>A0AAW0D6G9</accession>
<dbReference type="SUPFAM" id="SSF54427">
    <property type="entry name" value="NTF2-like"/>
    <property type="match status" value="1"/>
</dbReference>
<name>A0AAW0D6G9_9AGAR</name>
<dbReference type="AlphaFoldDB" id="A0AAW0D6G9"/>